<dbReference type="PANTHER" id="PTHR43310">
    <property type="entry name" value="SULFATE TRANSPORTER YBAR-RELATED"/>
    <property type="match status" value="1"/>
</dbReference>
<dbReference type="InterPro" id="IPR011547">
    <property type="entry name" value="SLC26A/SulP_dom"/>
</dbReference>
<reference evidence="7" key="1">
    <citation type="submission" date="2021-02" db="EMBL/GenBank/DDBJ databases">
        <authorList>
            <person name="Dougan E. K."/>
            <person name="Rhodes N."/>
            <person name="Thang M."/>
            <person name="Chan C."/>
        </authorList>
    </citation>
    <scope>NUCLEOTIDE SEQUENCE</scope>
</reference>
<dbReference type="Gene3D" id="3.30.750.24">
    <property type="entry name" value="STAS domain"/>
    <property type="match status" value="1"/>
</dbReference>
<dbReference type="InterPro" id="IPR036513">
    <property type="entry name" value="STAS_dom_sf"/>
</dbReference>
<sequence length="591" mass="62834">MANVKPPIAVHAAWVVGLICSIFGGRPGMINGATGAFAAIVGTFVPAAGTGKNGPGVELLFPSVMFAGFLMLIVSKTRLSRFITLLPTPVMVGFCNGLAIVICTAQFHPFKDAHTHEWKEGLEMLWMWIICISSMVVMEFLPKAPLKIFKVVPSSLVAIILAIFLEFAVVRNTGCRTETIGDVSEFTLETAFPVPFFIKTDYASYDLAPIATLDGVGKIIKQGFLLCAVGSIESLMTSEVVESFLKTPGDGDRTVLAMGGANLVSGFLGGMGGNAMIGLSTVNCLNGGRGRMAPIVTALGVMVSMMGAFPLLNYIPIAALSGVMFVVVAHTFKWFSLGVMLAACLPEFARNKLDLQRKVPRIDAFVIFVVTLLSNAPDGTNIAYAVIAGVAISAMSFSWNSGFNFKVEISMEGDVKRYFVSGPLFFTSSNRLLKLLNPDDDPDKVEVIFSESTSVMDYSAMEAMNKIAAAYKAQNKEIVFKSLDPTSHKLMTKAKYLVSETNYTARDIEVEEVLGVVAGLHEPGAGELSALMPKQVVKKGAQDPPLSLFSCIPHLCAGGLAAGTVVPARSAGKVKKARATSIGKPAAPASV</sequence>
<dbReference type="Pfam" id="PF00916">
    <property type="entry name" value="Sulfate_transp"/>
    <property type="match status" value="1"/>
</dbReference>
<evidence type="ECO:0000256" key="2">
    <source>
        <dbReference type="ARBA" id="ARBA00022692"/>
    </source>
</evidence>
<evidence type="ECO:0000256" key="5">
    <source>
        <dbReference type="SAM" id="Phobius"/>
    </source>
</evidence>
<dbReference type="GO" id="GO:0016020">
    <property type="term" value="C:membrane"/>
    <property type="evidence" value="ECO:0007669"/>
    <property type="project" value="UniProtKB-SubCell"/>
</dbReference>
<feature type="transmembrane region" description="Helical" evidence="5">
    <location>
        <begin position="358"/>
        <end position="376"/>
    </location>
</feature>
<evidence type="ECO:0000256" key="4">
    <source>
        <dbReference type="ARBA" id="ARBA00023136"/>
    </source>
</evidence>
<feature type="domain" description="SLC26A/SulP transporter" evidence="6">
    <location>
        <begin position="2"/>
        <end position="330"/>
    </location>
</feature>
<keyword evidence="3 5" id="KW-1133">Transmembrane helix</keyword>
<evidence type="ECO:0000256" key="3">
    <source>
        <dbReference type="ARBA" id="ARBA00022989"/>
    </source>
</evidence>
<feature type="transmembrane region" description="Helical" evidence="5">
    <location>
        <begin position="318"/>
        <end position="346"/>
    </location>
</feature>
<feature type="transmembrane region" description="Helical" evidence="5">
    <location>
        <begin position="124"/>
        <end position="141"/>
    </location>
</feature>
<comment type="subcellular location">
    <subcellularLocation>
        <location evidence="1">Membrane</location>
        <topology evidence="1">Multi-pass membrane protein</topology>
    </subcellularLocation>
</comment>
<evidence type="ECO:0000313" key="8">
    <source>
        <dbReference type="Proteomes" id="UP000626109"/>
    </source>
</evidence>
<evidence type="ECO:0000313" key="7">
    <source>
        <dbReference type="EMBL" id="CAE8713642.1"/>
    </source>
</evidence>
<protein>
    <recommendedName>
        <fullName evidence="6">SLC26A/SulP transporter domain-containing protein</fullName>
    </recommendedName>
</protein>
<dbReference type="SUPFAM" id="SSF52091">
    <property type="entry name" value="SpoIIaa-like"/>
    <property type="match status" value="1"/>
</dbReference>
<keyword evidence="2 5" id="KW-0812">Transmembrane</keyword>
<dbReference type="InterPro" id="IPR052706">
    <property type="entry name" value="Membrane-Transporter-like"/>
</dbReference>
<dbReference type="PANTHER" id="PTHR43310:SF1">
    <property type="entry name" value="SULFATE TRANSPORTER YBAR-RELATED"/>
    <property type="match status" value="1"/>
</dbReference>
<dbReference type="CDD" id="cd07042">
    <property type="entry name" value="STAS_SulP_like_sulfate_transporter"/>
    <property type="match status" value="1"/>
</dbReference>
<keyword evidence="4 5" id="KW-0472">Membrane</keyword>
<evidence type="ECO:0000259" key="6">
    <source>
        <dbReference type="Pfam" id="PF00916"/>
    </source>
</evidence>
<feature type="transmembrane region" description="Helical" evidence="5">
    <location>
        <begin position="54"/>
        <end position="74"/>
    </location>
</feature>
<proteinExistence type="predicted"/>
<evidence type="ECO:0000256" key="1">
    <source>
        <dbReference type="ARBA" id="ARBA00004141"/>
    </source>
</evidence>
<organism evidence="7 8">
    <name type="scientific">Polarella glacialis</name>
    <name type="common">Dinoflagellate</name>
    <dbReference type="NCBI Taxonomy" id="89957"/>
    <lineage>
        <taxon>Eukaryota</taxon>
        <taxon>Sar</taxon>
        <taxon>Alveolata</taxon>
        <taxon>Dinophyceae</taxon>
        <taxon>Suessiales</taxon>
        <taxon>Suessiaceae</taxon>
        <taxon>Polarella</taxon>
    </lineage>
</organism>
<dbReference type="EMBL" id="CAJNNW010032514">
    <property type="protein sequence ID" value="CAE8713642.1"/>
    <property type="molecule type" value="Genomic_DNA"/>
</dbReference>
<feature type="transmembrane region" description="Helical" evidence="5">
    <location>
        <begin position="292"/>
        <end position="312"/>
    </location>
</feature>
<accession>A0A813KUS5</accession>
<name>A0A813KUS5_POLGL</name>
<feature type="transmembrane region" description="Helical" evidence="5">
    <location>
        <begin position="263"/>
        <end position="285"/>
    </location>
</feature>
<dbReference type="AlphaFoldDB" id="A0A813KUS5"/>
<dbReference type="Proteomes" id="UP000626109">
    <property type="component" value="Unassembled WGS sequence"/>
</dbReference>
<gene>
    <name evidence="7" type="ORF">PGLA2088_LOCUS37625</name>
</gene>
<comment type="caution">
    <text evidence="7">The sequence shown here is derived from an EMBL/GenBank/DDBJ whole genome shotgun (WGS) entry which is preliminary data.</text>
</comment>
<feature type="transmembrane region" description="Helical" evidence="5">
    <location>
        <begin position="86"/>
        <end position="108"/>
    </location>
</feature>
<feature type="transmembrane region" description="Helical" evidence="5">
    <location>
        <begin position="148"/>
        <end position="169"/>
    </location>
</feature>